<reference evidence="6 8" key="1">
    <citation type="submission" date="2014-04" db="EMBL/GenBank/DDBJ databases">
        <authorList>
            <person name="Bishop-Lilly K.A."/>
            <person name="Broomall S.M."/>
            <person name="Chain P.S."/>
            <person name="Chertkov O."/>
            <person name="Coyne S.R."/>
            <person name="Daligault H.E."/>
            <person name="Davenport K.W."/>
            <person name="Erkkila T."/>
            <person name="Frey K.G."/>
            <person name="Gibbons H.S."/>
            <person name="Gu W."/>
            <person name="Jaissle J."/>
            <person name="Johnson S.L."/>
            <person name="Koroleva G.I."/>
            <person name="Ladner J.T."/>
            <person name="Lo C.-C."/>
            <person name="Minogue T.D."/>
            <person name="Munk C."/>
            <person name="Palacios G.F."/>
            <person name="Redden C.L."/>
            <person name="Rosenzweig C.N."/>
            <person name="Scholz M.B."/>
            <person name="Teshima H."/>
            <person name="Xu Y."/>
        </authorList>
    </citation>
    <scope>NUCLEOTIDE SEQUENCE [LARGE SCALE GENOMIC DNA]</scope>
    <source>
        <strain evidence="6 8">BHP</strain>
    </source>
</reference>
<feature type="domain" description="IclR-ED" evidence="5">
    <location>
        <begin position="64"/>
        <end position="245"/>
    </location>
</feature>
<dbReference type="SUPFAM" id="SSF46785">
    <property type="entry name" value="Winged helix' DNA-binding domain"/>
    <property type="match status" value="1"/>
</dbReference>
<proteinExistence type="predicted"/>
<dbReference type="InterPro" id="IPR050707">
    <property type="entry name" value="HTH_MetabolicPath_Reg"/>
</dbReference>
<dbReference type="InterPro" id="IPR036388">
    <property type="entry name" value="WH-like_DNA-bd_sf"/>
</dbReference>
<dbReference type="InterPro" id="IPR005471">
    <property type="entry name" value="Tscrpt_reg_IclR_N"/>
</dbReference>
<dbReference type="SUPFAM" id="SSF55781">
    <property type="entry name" value="GAF domain-like"/>
    <property type="match status" value="1"/>
</dbReference>
<dbReference type="AlphaFoldDB" id="A0A090YLW2"/>
<evidence type="ECO:0000259" key="4">
    <source>
        <dbReference type="PROSITE" id="PS51077"/>
    </source>
</evidence>
<evidence type="ECO:0000313" key="7">
    <source>
        <dbReference type="EMBL" id="RFT67056.1"/>
    </source>
</evidence>
<dbReference type="RefSeq" id="WP_042983361.1">
    <property type="nucleotide sequence ID" value="NZ_JMQC01000008.1"/>
</dbReference>
<dbReference type="PANTHER" id="PTHR30136">
    <property type="entry name" value="HELIX-TURN-HELIX TRANSCRIPTIONAL REGULATOR, ICLR FAMILY"/>
    <property type="match status" value="1"/>
</dbReference>
<accession>A0A090YLW2</accession>
<dbReference type="InterPro" id="IPR029016">
    <property type="entry name" value="GAF-like_dom_sf"/>
</dbReference>
<dbReference type="PROSITE" id="PS51078">
    <property type="entry name" value="ICLR_ED"/>
    <property type="match status" value="1"/>
</dbReference>
<dbReference type="SMART" id="SM00346">
    <property type="entry name" value="HTH_ICLR"/>
    <property type="match status" value="1"/>
</dbReference>
<gene>
    <name evidence="7" type="ORF">D0U04_09810</name>
    <name evidence="6" type="ORF">DJ93_4483</name>
</gene>
<dbReference type="eggNOG" id="COG1414">
    <property type="taxonomic scope" value="Bacteria"/>
</dbReference>
<evidence type="ECO:0000256" key="2">
    <source>
        <dbReference type="ARBA" id="ARBA00023125"/>
    </source>
</evidence>
<dbReference type="Proteomes" id="UP000264294">
    <property type="component" value="Unassembled WGS sequence"/>
</dbReference>
<reference evidence="7 9" key="2">
    <citation type="submission" date="2018-08" db="EMBL/GenBank/DDBJ databases">
        <title>Bacillus clarus sp. nov. strain PS00077A.</title>
        <authorList>
            <person name="Mendez Acevedo M."/>
            <person name="Carroll L."/>
            <person name="Mukherjee M."/>
            <person name="Wiedmann M."/>
            <person name="Kovac J."/>
        </authorList>
    </citation>
    <scope>NUCLEOTIDE SEQUENCE [LARGE SCALE GENOMIC DNA]</scope>
    <source>
        <strain evidence="7 9">PS00077A</strain>
    </source>
</reference>
<evidence type="ECO:0000259" key="5">
    <source>
        <dbReference type="PROSITE" id="PS51078"/>
    </source>
</evidence>
<name>A0A090YLW2_9BACI</name>
<dbReference type="GO" id="GO:0003700">
    <property type="term" value="F:DNA-binding transcription factor activity"/>
    <property type="evidence" value="ECO:0007669"/>
    <property type="project" value="TreeGrafter"/>
</dbReference>
<evidence type="ECO:0000256" key="3">
    <source>
        <dbReference type="ARBA" id="ARBA00023163"/>
    </source>
</evidence>
<dbReference type="InterPro" id="IPR014757">
    <property type="entry name" value="Tscrpt_reg_IclR_C"/>
</dbReference>
<dbReference type="Gene3D" id="3.30.450.40">
    <property type="match status" value="1"/>
</dbReference>
<organism evidence="6 8">
    <name type="scientific">Bacillus clarus</name>
    <dbReference type="NCBI Taxonomy" id="2338372"/>
    <lineage>
        <taxon>Bacteria</taxon>
        <taxon>Bacillati</taxon>
        <taxon>Bacillota</taxon>
        <taxon>Bacilli</taxon>
        <taxon>Bacillales</taxon>
        <taxon>Bacillaceae</taxon>
        <taxon>Bacillus</taxon>
        <taxon>Bacillus cereus group</taxon>
    </lineage>
</organism>
<dbReference type="Pfam" id="PF09339">
    <property type="entry name" value="HTH_IclR"/>
    <property type="match status" value="1"/>
</dbReference>
<dbReference type="PANTHER" id="PTHR30136:SF35">
    <property type="entry name" value="HTH-TYPE TRANSCRIPTIONAL REGULATOR RV1719"/>
    <property type="match status" value="1"/>
</dbReference>
<dbReference type="GO" id="GO:0045892">
    <property type="term" value="P:negative regulation of DNA-templated transcription"/>
    <property type="evidence" value="ECO:0007669"/>
    <property type="project" value="TreeGrafter"/>
</dbReference>
<evidence type="ECO:0000313" key="8">
    <source>
        <dbReference type="Proteomes" id="UP000029389"/>
    </source>
</evidence>
<dbReference type="PROSITE" id="PS51077">
    <property type="entry name" value="HTH_ICLR"/>
    <property type="match status" value="1"/>
</dbReference>
<dbReference type="EMBL" id="QVOD01000009">
    <property type="protein sequence ID" value="RFT67056.1"/>
    <property type="molecule type" value="Genomic_DNA"/>
</dbReference>
<sequence>MIASSSKICKILNCFTSEDPVLGNSEISGKLNMNPSTVHHLVRTLCEEGMLIQDEQRKYRLGWKLLEWGNQVMFQQEIYSGAIPIVEDLVRNFNGTVHIGMFDRGDVVFILKVSSKDSVQISTHVGSREPAYCTSTGKVLLSFNPSPLEYTSEKGLLPRAPNTITCMKRFQAELQTIRKQGYSTSDNENEHGLYGIAAPIRSYTGRTIAALNIVGPISYMQGSNRQVMIQSVMNTANLISKEFGYLEI</sequence>
<dbReference type="Pfam" id="PF01614">
    <property type="entry name" value="IclR_C"/>
    <property type="match status" value="1"/>
</dbReference>
<dbReference type="InterPro" id="IPR036390">
    <property type="entry name" value="WH_DNA-bd_sf"/>
</dbReference>
<keyword evidence="1" id="KW-0805">Transcription regulation</keyword>
<dbReference type="GO" id="GO:0003677">
    <property type="term" value="F:DNA binding"/>
    <property type="evidence" value="ECO:0007669"/>
    <property type="project" value="UniProtKB-KW"/>
</dbReference>
<feature type="domain" description="HTH iclR-type" evidence="4">
    <location>
        <begin position="2"/>
        <end position="63"/>
    </location>
</feature>
<dbReference type="Proteomes" id="UP000029389">
    <property type="component" value="Unassembled WGS sequence"/>
</dbReference>
<evidence type="ECO:0000313" key="6">
    <source>
        <dbReference type="EMBL" id="KFM99211.1"/>
    </source>
</evidence>
<dbReference type="Gene3D" id="1.10.10.10">
    <property type="entry name" value="Winged helix-like DNA-binding domain superfamily/Winged helix DNA-binding domain"/>
    <property type="match status" value="1"/>
</dbReference>
<evidence type="ECO:0000256" key="1">
    <source>
        <dbReference type="ARBA" id="ARBA00023015"/>
    </source>
</evidence>
<comment type="caution">
    <text evidence="6">The sequence shown here is derived from an EMBL/GenBank/DDBJ whole genome shotgun (WGS) entry which is preliminary data.</text>
</comment>
<keyword evidence="9" id="KW-1185">Reference proteome</keyword>
<protein>
    <submittedName>
        <fullName evidence="6">Bacterial transcriptional regulator family protein</fullName>
    </submittedName>
    <submittedName>
        <fullName evidence="7">IclR family transcriptional regulator</fullName>
    </submittedName>
</protein>
<dbReference type="EMBL" id="JMQC01000008">
    <property type="protein sequence ID" value="KFM99211.1"/>
    <property type="molecule type" value="Genomic_DNA"/>
</dbReference>
<keyword evidence="3" id="KW-0804">Transcription</keyword>
<keyword evidence="2" id="KW-0238">DNA-binding</keyword>
<evidence type="ECO:0000313" key="9">
    <source>
        <dbReference type="Proteomes" id="UP000264294"/>
    </source>
</evidence>
<dbReference type="PATRIC" id="fig|1405.8.peg.4615"/>